<proteinExistence type="inferred from homology"/>
<comment type="similarity">
    <text evidence="1">Belongs to the ustYa family.</text>
</comment>
<keyword evidence="3" id="KW-1185">Reference proteome</keyword>
<name>A0A9P5QA07_9AGAR</name>
<dbReference type="Pfam" id="PF11807">
    <property type="entry name" value="UstYa"/>
    <property type="match status" value="1"/>
</dbReference>
<dbReference type="OrthoDB" id="3687641at2759"/>
<dbReference type="GO" id="GO:0043386">
    <property type="term" value="P:mycotoxin biosynthetic process"/>
    <property type="evidence" value="ECO:0007669"/>
    <property type="project" value="InterPro"/>
</dbReference>
<organism evidence="2 3">
    <name type="scientific">Rhodocollybia butyracea</name>
    <dbReference type="NCBI Taxonomy" id="206335"/>
    <lineage>
        <taxon>Eukaryota</taxon>
        <taxon>Fungi</taxon>
        <taxon>Dikarya</taxon>
        <taxon>Basidiomycota</taxon>
        <taxon>Agaricomycotina</taxon>
        <taxon>Agaricomycetes</taxon>
        <taxon>Agaricomycetidae</taxon>
        <taxon>Agaricales</taxon>
        <taxon>Marasmiineae</taxon>
        <taxon>Omphalotaceae</taxon>
        <taxon>Rhodocollybia</taxon>
    </lineage>
</organism>
<gene>
    <name evidence="2" type="ORF">BDP27DRAFT_1357793</name>
</gene>
<accession>A0A9P5QA07</accession>
<evidence type="ECO:0000256" key="1">
    <source>
        <dbReference type="ARBA" id="ARBA00035112"/>
    </source>
</evidence>
<dbReference type="EMBL" id="JADNRY010000005">
    <property type="protein sequence ID" value="KAF9077052.1"/>
    <property type="molecule type" value="Genomic_DNA"/>
</dbReference>
<dbReference type="InterPro" id="IPR021765">
    <property type="entry name" value="UstYa-like"/>
</dbReference>
<comment type="caution">
    <text evidence="2">The sequence shown here is derived from an EMBL/GenBank/DDBJ whole genome shotgun (WGS) entry which is preliminary data.</text>
</comment>
<evidence type="ECO:0000313" key="3">
    <source>
        <dbReference type="Proteomes" id="UP000772434"/>
    </source>
</evidence>
<sequence>MYLYTSTYDLVFAIAGFEGDDYPQQWNIGKLPDVALDYGETSHFQVEGPIADAEWAQLFPGDGMIHLGEHGRPFSLSLFHQLRCLDIVRRETERMGNTQKGGGEFTPTTLVAHCVNYVRQMVLCRGNRFLDPVVGVPTLHVLHERTRCRDWEKVYSEVEKLQQNI</sequence>
<dbReference type="AlphaFoldDB" id="A0A9P5QA07"/>
<dbReference type="Proteomes" id="UP000772434">
    <property type="component" value="Unassembled WGS sequence"/>
</dbReference>
<protein>
    <submittedName>
        <fullName evidence="2">Uncharacterized protein</fullName>
    </submittedName>
</protein>
<reference evidence="2" key="1">
    <citation type="submission" date="2020-11" db="EMBL/GenBank/DDBJ databases">
        <authorList>
            <consortium name="DOE Joint Genome Institute"/>
            <person name="Ahrendt S."/>
            <person name="Riley R."/>
            <person name="Andreopoulos W."/>
            <person name="Labutti K."/>
            <person name="Pangilinan J."/>
            <person name="Ruiz-Duenas F.J."/>
            <person name="Barrasa J.M."/>
            <person name="Sanchez-Garcia M."/>
            <person name="Camarero S."/>
            <person name="Miyauchi S."/>
            <person name="Serrano A."/>
            <person name="Linde D."/>
            <person name="Babiker R."/>
            <person name="Drula E."/>
            <person name="Ayuso-Fernandez I."/>
            <person name="Pacheco R."/>
            <person name="Padilla G."/>
            <person name="Ferreira P."/>
            <person name="Barriuso J."/>
            <person name="Kellner H."/>
            <person name="Castanera R."/>
            <person name="Alfaro M."/>
            <person name="Ramirez L."/>
            <person name="Pisabarro A.G."/>
            <person name="Kuo A."/>
            <person name="Tritt A."/>
            <person name="Lipzen A."/>
            <person name="He G."/>
            <person name="Yan M."/>
            <person name="Ng V."/>
            <person name="Cullen D."/>
            <person name="Martin F."/>
            <person name="Rosso M.-N."/>
            <person name="Henrissat B."/>
            <person name="Hibbett D."/>
            <person name="Martinez A.T."/>
            <person name="Grigoriev I.V."/>
        </authorList>
    </citation>
    <scope>NUCLEOTIDE SEQUENCE</scope>
    <source>
        <strain evidence="2">AH 40177</strain>
    </source>
</reference>
<evidence type="ECO:0000313" key="2">
    <source>
        <dbReference type="EMBL" id="KAF9077052.1"/>
    </source>
</evidence>